<evidence type="ECO:0000256" key="1">
    <source>
        <dbReference type="ARBA" id="ARBA00006328"/>
    </source>
</evidence>
<dbReference type="Gene3D" id="3.90.25.10">
    <property type="entry name" value="UDP-galactose 4-epimerase, domain 1"/>
    <property type="match status" value="1"/>
</dbReference>
<dbReference type="Proteomes" id="UP001329825">
    <property type="component" value="Chromosome 11"/>
</dbReference>
<dbReference type="PANTHER" id="PTHR42748">
    <property type="entry name" value="NITROGEN METABOLITE REPRESSION PROTEIN NMRA FAMILY MEMBER"/>
    <property type="match status" value="1"/>
</dbReference>
<dbReference type="Pfam" id="PF05368">
    <property type="entry name" value="NmrA"/>
    <property type="match status" value="1"/>
</dbReference>
<dbReference type="PANTHER" id="PTHR42748:SF7">
    <property type="entry name" value="NMRA LIKE REDOX SENSOR 1-RELATED"/>
    <property type="match status" value="1"/>
</dbReference>
<reference evidence="4 5" key="1">
    <citation type="submission" date="2024-01" db="EMBL/GenBank/DDBJ databases">
        <title>Comparative genomics of Cryptococcus and Kwoniella reveals pathogenesis evolution and contrasting modes of karyotype evolution via chromosome fusion or intercentromeric recombination.</title>
        <authorList>
            <person name="Coelho M.A."/>
            <person name="David-Palma M."/>
            <person name="Shea T."/>
            <person name="Bowers K."/>
            <person name="McGinley-Smith S."/>
            <person name="Mohammad A.W."/>
            <person name="Gnirke A."/>
            <person name="Yurkov A.M."/>
            <person name="Nowrousian M."/>
            <person name="Sun S."/>
            <person name="Cuomo C.A."/>
            <person name="Heitman J."/>
        </authorList>
    </citation>
    <scope>NUCLEOTIDE SEQUENCE [LARGE SCALE GENOMIC DNA]</scope>
    <source>
        <strain evidence="4">CBS 11374</strain>
    </source>
</reference>
<gene>
    <name evidence="4" type="ORF">IL334_007818</name>
</gene>
<dbReference type="SUPFAM" id="SSF51735">
    <property type="entry name" value="NAD(P)-binding Rossmann-fold domains"/>
    <property type="match status" value="1"/>
</dbReference>
<dbReference type="GeneID" id="87959948"/>
<evidence type="ECO:0000313" key="4">
    <source>
        <dbReference type="EMBL" id="WRT70819.1"/>
    </source>
</evidence>
<dbReference type="InterPro" id="IPR008030">
    <property type="entry name" value="NmrA-like"/>
</dbReference>
<comment type="similarity">
    <text evidence="1">Belongs to the NmrA-type oxidoreductase family.</text>
</comment>
<feature type="domain" description="NmrA-like" evidence="3">
    <location>
        <begin position="5"/>
        <end position="224"/>
    </location>
</feature>
<dbReference type="InterPro" id="IPR051164">
    <property type="entry name" value="NmrA-like_oxidored"/>
</dbReference>
<dbReference type="RefSeq" id="XP_062795558.1">
    <property type="nucleotide sequence ID" value="XM_062939507.1"/>
</dbReference>
<dbReference type="Gene3D" id="3.40.50.720">
    <property type="entry name" value="NAD(P)-binding Rossmann-like Domain"/>
    <property type="match status" value="1"/>
</dbReference>
<evidence type="ECO:0000259" key="3">
    <source>
        <dbReference type="Pfam" id="PF05368"/>
    </source>
</evidence>
<keyword evidence="5" id="KW-1185">Reference proteome</keyword>
<name>A0ABZ1DBZ5_9TREE</name>
<sequence>MSAAKQTILVIGATGKQGSAVVRALDKSKYKVIAATRDASSDAAKALGVDLVEGTLDKAEVLFKEPIYGLFVALGDNDAERHLEQGLSIFDAAAKHGVKHVVYSGLEKGFPKESPVPFWNSKAKLEEVLVKQPFKWTILGPVGFMENFYWPLYLDQVSTTWKTSKVKTRKLIACSDIGKIAAEAFDHPEEYVGKNLSITGDELTPDEIISTWKEVTGQDLQAKENPVFPPGLDVAFEWFDNNEFTADLAENKKQFPWLTSFKSWLEQTPFKK</sequence>
<dbReference type="EMBL" id="CP141891">
    <property type="protein sequence ID" value="WRT70819.1"/>
    <property type="molecule type" value="Genomic_DNA"/>
</dbReference>
<organism evidence="4 5">
    <name type="scientific">Kwoniella shivajii</name>
    <dbReference type="NCBI Taxonomy" id="564305"/>
    <lineage>
        <taxon>Eukaryota</taxon>
        <taxon>Fungi</taxon>
        <taxon>Dikarya</taxon>
        <taxon>Basidiomycota</taxon>
        <taxon>Agaricomycotina</taxon>
        <taxon>Tremellomycetes</taxon>
        <taxon>Tremellales</taxon>
        <taxon>Cryptococcaceae</taxon>
        <taxon>Kwoniella</taxon>
    </lineage>
</organism>
<accession>A0ABZ1DBZ5</accession>
<proteinExistence type="inferred from homology"/>
<evidence type="ECO:0000256" key="2">
    <source>
        <dbReference type="ARBA" id="ARBA00022857"/>
    </source>
</evidence>
<dbReference type="InterPro" id="IPR036291">
    <property type="entry name" value="NAD(P)-bd_dom_sf"/>
</dbReference>
<evidence type="ECO:0000313" key="5">
    <source>
        <dbReference type="Proteomes" id="UP001329825"/>
    </source>
</evidence>
<protein>
    <recommendedName>
        <fullName evidence="3">NmrA-like domain-containing protein</fullName>
    </recommendedName>
</protein>
<keyword evidence="2" id="KW-0521">NADP</keyword>